<evidence type="ECO:0000313" key="2">
    <source>
        <dbReference type="EMBL" id="KAF4472304.1"/>
    </source>
</evidence>
<sequence>MTLFADAIAISERCDKIIWKPGTQLGKDDIRAKAPTVFSPPGTLDPNLPSLTSRGHQPRYQRPEYVGAGWGGYDMFHEWQLSGRDPPKEWVKEGQWETDIKDSFKLVPSPEDAAKGAKPRVVEAEPSLLMPFELPQSLYEQMESCRGGPDEVADRATD</sequence>
<dbReference type="OrthoDB" id="4743586at2759"/>
<gene>
    <name evidence="2" type="ORF">FALBO_776</name>
</gene>
<evidence type="ECO:0000256" key="1">
    <source>
        <dbReference type="SAM" id="MobiDB-lite"/>
    </source>
</evidence>
<evidence type="ECO:0000313" key="3">
    <source>
        <dbReference type="Proteomes" id="UP000554235"/>
    </source>
</evidence>
<protein>
    <submittedName>
        <fullName evidence="2">Uncharacterized protein</fullName>
    </submittedName>
</protein>
<name>A0A8H4LPE2_9HYPO</name>
<comment type="caution">
    <text evidence="2">The sequence shown here is derived from an EMBL/GenBank/DDBJ whole genome shotgun (WGS) entry which is preliminary data.</text>
</comment>
<dbReference type="EMBL" id="JAADYS010000093">
    <property type="protein sequence ID" value="KAF4472304.1"/>
    <property type="molecule type" value="Genomic_DNA"/>
</dbReference>
<organism evidence="2 3">
    <name type="scientific">Fusarium albosuccineum</name>
    <dbReference type="NCBI Taxonomy" id="1237068"/>
    <lineage>
        <taxon>Eukaryota</taxon>
        <taxon>Fungi</taxon>
        <taxon>Dikarya</taxon>
        <taxon>Ascomycota</taxon>
        <taxon>Pezizomycotina</taxon>
        <taxon>Sordariomycetes</taxon>
        <taxon>Hypocreomycetidae</taxon>
        <taxon>Hypocreales</taxon>
        <taxon>Nectriaceae</taxon>
        <taxon>Fusarium</taxon>
        <taxon>Fusarium decemcellulare species complex</taxon>
    </lineage>
</organism>
<keyword evidence="3" id="KW-1185">Reference proteome</keyword>
<dbReference type="Proteomes" id="UP000554235">
    <property type="component" value="Unassembled WGS sequence"/>
</dbReference>
<accession>A0A8H4LPE2</accession>
<proteinExistence type="predicted"/>
<reference evidence="2 3" key="1">
    <citation type="submission" date="2020-01" db="EMBL/GenBank/DDBJ databases">
        <title>Identification and distribution of gene clusters putatively required for synthesis of sphingolipid metabolism inhibitors in phylogenetically diverse species of the filamentous fungus Fusarium.</title>
        <authorList>
            <person name="Kim H.-S."/>
            <person name="Busman M."/>
            <person name="Brown D.W."/>
            <person name="Divon H."/>
            <person name="Uhlig S."/>
            <person name="Proctor R.H."/>
        </authorList>
    </citation>
    <scope>NUCLEOTIDE SEQUENCE [LARGE SCALE GENOMIC DNA]</scope>
    <source>
        <strain evidence="2 3">NRRL 20459</strain>
    </source>
</reference>
<feature type="region of interest" description="Disordered" evidence="1">
    <location>
        <begin position="41"/>
        <end position="60"/>
    </location>
</feature>
<dbReference type="AlphaFoldDB" id="A0A8H4LPE2"/>